<dbReference type="EMBL" id="JAINUG010000036">
    <property type="protein sequence ID" value="KAJ8408001.1"/>
    <property type="molecule type" value="Genomic_DNA"/>
</dbReference>
<proteinExistence type="predicted"/>
<comment type="caution">
    <text evidence="1">The sequence shown here is derived from an EMBL/GenBank/DDBJ whole genome shotgun (WGS) entry which is preliminary data.</text>
</comment>
<gene>
    <name evidence="1" type="ORF">AAFF_G00262290</name>
</gene>
<keyword evidence="2" id="KW-1185">Reference proteome</keyword>
<dbReference type="Proteomes" id="UP001221898">
    <property type="component" value="Unassembled WGS sequence"/>
</dbReference>
<accession>A0AAD7SSR6</accession>
<organism evidence="1 2">
    <name type="scientific">Aldrovandia affinis</name>
    <dbReference type="NCBI Taxonomy" id="143900"/>
    <lineage>
        <taxon>Eukaryota</taxon>
        <taxon>Metazoa</taxon>
        <taxon>Chordata</taxon>
        <taxon>Craniata</taxon>
        <taxon>Vertebrata</taxon>
        <taxon>Euteleostomi</taxon>
        <taxon>Actinopterygii</taxon>
        <taxon>Neopterygii</taxon>
        <taxon>Teleostei</taxon>
        <taxon>Notacanthiformes</taxon>
        <taxon>Halosauridae</taxon>
        <taxon>Aldrovandia</taxon>
    </lineage>
</organism>
<evidence type="ECO:0000313" key="1">
    <source>
        <dbReference type="EMBL" id="KAJ8408001.1"/>
    </source>
</evidence>
<name>A0AAD7SSR6_9TELE</name>
<protein>
    <submittedName>
        <fullName evidence="1">Uncharacterized protein</fullName>
    </submittedName>
</protein>
<dbReference type="AlphaFoldDB" id="A0AAD7SSR6"/>
<evidence type="ECO:0000313" key="2">
    <source>
        <dbReference type="Proteomes" id="UP001221898"/>
    </source>
</evidence>
<reference evidence="1" key="1">
    <citation type="journal article" date="2023" name="Science">
        <title>Genome structures resolve the early diversification of teleost fishes.</title>
        <authorList>
            <person name="Parey E."/>
            <person name="Louis A."/>
            <person name="Montfort J."/>
            <person name="Bouchez O."/>
            <person name="Roques C."/>
            <person name="Iampietro C."/>
            <person name="Lluch J."/>
            <person name="Castinel A."/>
            <person name="Donnadieu C."/>
            <person name="Desvignes T."/>
            <person name="Floi Bucao C."/>
            <person name="Jouanno E."/>
            <person name="Wen M."/>
            <person name="Mejri S."/>
            <person name="Dirks R."/>
            <person name="Jansen H."/>
            <person name="Henkel C."/>
            <person name="Chen W.J."/>
            <person name="Zahm M."/>
            <person name="Cabau C."/>
            <person name="Klopp C."/>
            <person name="Thompson A.W."/>
            <person name="Robinson-Rechavi M."/>
            <person name="Braasch I."/>
            <person name="Lecointre G."/>
            <person name="Bobe J."/>
            <person name="Postlethwait J.H."/>
            <person name="Berthelot C."/>
            <person name="Roest Crollius H."/>
            <person name="Guiguen Y."/>
        </authorList>
    </citation>
    <scope>NUCLEOTIDE SEQUENCE</scope>
    <source>
        <strain evidence="1">NC1722</strain>
    </source>
</reference>
<sequence>MAAHVGLQLQAELHFVGQADPQHSSWQLRVVAHWPMLALPVPLLSPELAPLALLRHLVGSWGHRAGGNPAGAGVLPQNHSEELLKPWGLAGPSVLGLFDINGGEATPLLWKCP</sequence>